<evidence type="ECO:0000256" key="2">
    <source>
        <dbReference type="ARBA" id="ARBA00022723"/>
    </source>
</evidence>
<comment type="function">
    <text evidence="7">Converts 2C-methyl-D-erythritol 2,4-cyclodiphosphate (ME-2,4cPP) into 1-hydroxy-2-methyl-2-(E)-butenyl 4-diphosphate.</text>
</comment>
<accession>A0AAW9MVM3</accession>
<feature type="binding site" evidence="7">
    <location>
        <position position="298"/>
    </location>
    <ligand>
        <name>[4Fe-4S] cluster</name>
        <dbReference type="ChEBI" id="CHEBI:49883"/>
    </ligand>
</feature>
<keyword evidence="6 7" id="KW-0414">Isoprene biosynthesis</keyword>
<feature type="binding site" evidence="7">
    <location>
        <position position="263"/>
    </location>
    <ligand>
        <name>[4Fe-4S] cluster</name>
        <dbReference type="ChEBI" id="CHEBI:49883"/>
    </ligand>
</feature>
<evidence type="ECO:0000256" key="5">
    <source>
        <dbReference type="ARBA" id="ARBA00023014"/>
    </source>
</evidence>
<dbReference type="Pfam" id="PF26540">
    <property type="entry name" value="GcpE_C"/>
    <property type="match status" value="1"/>
</dbReference>
<keyword evidence="4 7" id="KW-0408">Iron</keyword>
<keyword evidence="11" id="KW-1185">Reference proteome</keyword>
<dbReference type="GO" id="GO:0016114">
    <property type="term" value="P:terpenoid biosynthetic process"/>
    <property type="evidence" value="ECO:0007669"/>
    <property type="project" value="InterPro"/>
</dbReference>
<dbReference type="InterPro" id="IPR004588">
    <property type="entry name" value="IspG_bac-typ"/>
</dbReference>
<keyword evidence="2 7" id="KW-0479">Metal-binding</keyword>
<feature type="domain" description="IspG TIM-barrel" evidence="8">
    <location>
        <begin position="5"/>
        <end position="245"/>
    </location>
</feature>
<dbReference type="PANTHER" id="PTHR30454:SF0">
    <property type="entry name" value="4-HYDROXY-3-METHYLBUT-2-EN-1-YL DIPHOSPHATE SYNTHASE (FERREDOXIN), CHLOROPLASTIC"/>
    <property type="match status" value="1"/>
</dbReference>
<dbReference type="SUPFAM" id="SSF56014">
    <property type="entry name" value="Nitrite and sulphite reductase 4Fe-4S domain-like"/>
    <property type="match status" value="1"/>
</dbReference>
<organism evidence="10 11">
    <name type="scientific">Citroniella saccharovorans</name>
    <dbReference type="NCBI Taxonomy" id="2053367"/>
    <lineage>
        <taxon>Bacteria</taxon>
        <taxon>Bacillati</taxon>
        <taxon>Bacillota</taxon>
        <taxon>Tissierellia</taxon>
        <taxon>Tissierellales</taxon>
        <taxon>Peptoniphilaceae</taxon>
        <taxon>Citroniella</taxon>
    </lineage>
</organism>
<dbReference type="FunFam" id="3.20.20.20:FF:000001">
    <property type="entry name" value="4-hydroxy-3-methylbut-2-en-1-yl diphosphate synthase (flavodoxin)"/>
    <property type="match status" value="1"/>
</dbReference>
<feature type="domain" description="IspG C-terminal" evidence="9">
    <location>
        <begin position="259"/>
        <end position="346"/>
    </location>
</feature>
<sequence>MRKHTKQIMVGSVPVGGNSPITIQSMTNTNTSNIEETVNQIIKLEDEGLDIIRCAVNSLDDAKAIVKIKDNISVPLIADIQFDYKLGLYAVEYGCDCLRINPGNLKKESEIKEIVNSCKRRKIPIRIGVNSGSIHKDIIEKYNGVNVESLVASAILQTKMLEKYDFTDIKLSIKSSDVLTMIESYKKLSSLVDYPLHLGVTEAGPFFSSSIKSSIGIGSLLSQGIGDTIRVSITGDPLLEVKVGKEILKSLKLRKFGVNIVSCPTCARTNVDLIKIVNDVEEKVKGIKKDITIAIMGCPVNGPGEAKEADIGVAFSGEDSIFFKKGHFYKRCDKSRLIEQLLEEINLL</sequence>
<keyword evidence="5 7" id="KW-0411">Iron-sulfur</keyword>
<dbReference type="GO" id="GO:0051539">
    <property type="term" value="F:4 iron, 4 sulfur cluster binding"/>
    <property type="evidence" value="ECO:0007669"/>
    <property type="project" value="UniProtKB-UniRule"/>
</dbReference>
<comment type="caution">
    <text evidence="10">The sequence shown here is derived from an EMBL/GenBank/DDBJ whole genome shotgun (WGS) entry which is preliminary data.</text>
</comment>
<dbReference type="HAMAP" id="MF_00159">
    <property type="entry name" value="IspG"/>
    <property type="match status" value="1"/>
</dbReference>
<evidence type="ECO:0000256" key="7">
    <source>
        <dbReference type="HAMAP-Rule" id="MF_00159"/>
    </source>
</evidence>
<dbReference type="Gene3D" id="3.20.20.20">
    <property type="entry name" value="Dihydropteroate synthase-like"/>
    <property type="match status" value="1"/>
</dbReference>
<protein>
    <recommendedName>
        <fullName evidence="7">4-hydroxy-3-methylbut-2-en-1-yl diphosphate synthase (flavodoxin)</fullName>
        <ecNumber evidence="7">1.17.7.3</ecNumber>
    </recommendedName>
    <alternativeName>
        <fullName evidence="7">1-hydroxy-2-methyl-2-(E)-butenyl 4-diphosphate synthase</fullName>
    </alternativeName>
</protein>
<comment type="similarity">
    <text evidence="7">Belongs to the IspG family.</text>
</comment>
<dbReference type="EC" id="1.17.7.3" evidence="7"/>
<dbReference type="Gene3D" id="3.30.413.10">
    <property type="entry name" value="Sulfite Reductase Hemoprotein, domain 1"/>
    <property type="match status" value="1"/>
</dbReference>
<feature type="binding site" evidence="7">
    <location>
        <position position="305"/>
    </location>
    <ligand>
        <name>[4Fe-4S] cluster</name>
        <dbReference type="ChEBI" id="CHEBI:49883"/>
    </ligand>
</feature>
<dbReference type="InterPro" id="IPR045854">
    <property type="entry name" value="NO2/SO3_Rdtase_4Fe4S_sf"/>
</dbReference>
<dbReference type="EMBL" id="JAYKOT010000003">
    <property type="protein sequence ID" value="MEB3429639.1"/>
    <property type="molecule type" value="Genomic_DNA"/>
</dbReference>
<dbReference type="InterPro" id="IPR058579">
    <property type="entry name" value="IspG_C"/>
</dbReference>
<dbReference type="GO" id="GO:0019288">
    <property type="term" value="P:isopentenyl diphosphate biosynthetic process, methylerythritol 4-phosphate pathway"/>
    <property type="evidence" value="ECO:0007669"/>
    <property type="project" value="UniProtKB-UniRule"/>
</dbReference>
<dbReference type="InterPro" id="IPR011005">
    <property type="entry name" value="Dihydropteroate_synth-like_sf"/>
</dbReference>
<dbReference type="Proteomes" id="UP001357733">
    <property type="component" value="Unassembled WGS sequence"/>
</dbReference>
<name>A0AAW9MVM3_9FIRM</name>
<evidence type="ECO:0000313" key="11">
    <source>
        <dbReference type="Proteomes" id="UP001357733"/>
    </source>
</evidence>
<dbReference type="InterPro" id="IPR058578">
    <property type="entry name" value="IspG_TIM"/>
</dbReference>
<evidence type="ECO:0000256" key="6">
    <source>
        <dbReference type="ARBA" id="ARBA00023229"/>
    </source>
</evidence>
<comment type="pathway">
    <text evidence="7">Isoprenoid biosynthesis; isopentenyl diphosphate biosynthesis via DXP pathway; isopentenyl diphosphate from 1-deoxy-D-xylulose 5-phosphate: step 5/6.</text>
</comment>
<evidence type="ECO:0000259" key="9">
    <source>
        <dbReference type="Pfam" id="PF26540"/>
    </source>
</evidence>
<dbReference type="GO" id="GO:0141197">
    <property type="term" value="F:4-hydroxy-3-methylbut-2-enyl-diphosphate synthase activity (flavodoxin)"/>
    <property type="evidence" value="ECO:0007669"/>
    <property type="project" value="UniProtKB-EC"/>
</dbReference>
<evidence type="ECO:0000256" key="1">
    <source>
        <dbReference type="ARBA" id="ARBA00022485"/>
    </source>
</evidence>
<reference evidence="10 11" key="1">
    <citation type="submission" date="2024-01" db="EMBL/GenBank/DDBJ databases">
        <title>Complete genome sequence of Citroniella saccharovorans strain M6.X9, isolated from human fecal sample.</title>
        <authorList>
            <person name="Cheng G."/>
            <person name="Westerholm M."/>
            <person name="Schnurer A."/>
        </authorList>
    </citation>
    <scope>NUCLEOTIDE SEQUENCE [LARGE SCALE GENOMIC DNA]</scope>
    <source>
        <strain evidence="10 11">DSM 29873</strain>
    </source>
</reference>
<comment type="cofactor">
    <cofactor evidence="7">
        <name>[4Fe-4S] cluster</name>
        <dbReference type="ChEBI" id="CHEBI:49883"/>
    </cofactor>
    <text evidence="7">Binds 1 [4Fe-4S] cluster.</text>
</comment>
<evidence type="ECO:0000313" key="10">
    <source>
        <dbReference type="EMBL" id="MEB3429639.1"/>
    </source>
</evidence>
<dbReference type="AlphaFoldDB" id="A0AAW9MVM3"/>
<gene>
    <name evidence="7 10" type="primary">ispG</name>
    <name evidence="10" type="synonym">gcpE</name>
    <name evidence="10" type="ORF">VLK81_06380</name>
</gene>
<keyword evidence="1 7" id="KW-0004">4Fe-4S</keyword>
<dbReference type="NCBIfam" id="NF001540">
    <property type="entry name" value="PRK00366.1"/>
    <property type="match status" value="1"/>
</dbReference>
<evidence type="ECO:0000259" key="8">
    <source>
        <dbReference type="Pfam" id="PF04551"/>
    </source>
</evidence>
<dbReference type="PIRSF" id="PIRSF004640">
    <property type="entry name" value="IspG"/>
    <property type="match status" value="1"/>
</dbReference>
<dbReference type="NCBIfam" id="TIGR00612">
    <property type="entry name" value="ispG_gcpE"/>
    <property type="match status" value="1"/>
</dbReference>
<dbReference type="GO" id="GO:0005506">
    <property type="term" value="F:iron ion binding"/>
    <property type="evidence" value="ECO:0007669"/>
    <property type="project" value="InterPro"/>
</dbReference>
<dbReference type="PANTHER" id="PTHR30454">
    <property type="entry name" value="4-HYDROXY-3-METHYLBUT-2-EN-1-YL DIPHOSPHATE SYNTHASE"/>
    <property type="match status" value="1"/>
</dbReference>
<dbReference type="Pfam" id="PF04551">
    <property type="entry name" value="GcpE"/>
    <property type="match status" value="1"/>
</dbReference>
<comment type="catalytic activity">
    <reaction evidence="7">
        <text>(2E)-4-hydroxy-3-methylbut-2-enyl diphosphate + oxidized [flavodoxin] + H2O + 2 H(+) = 2-C-methyl-D-erythritol 2,4-cyclic diphosphate + reduced [flavodoxin]</text>
        <dbReference type="Rhea" id="RHEA:43604"/>
        <dbReference type="Rhea" id="RHEA-COMP:10622"/>
        <dbReference type="Rhea" id="RHEA-COMP:10623"/>
        <dbReference type="ChEBI" id="CHEBI:15377"/>
        <dbReference type="ChEBI" id="CHEBI:15378"/>
        <dbReference type="ChEBI" id="CHEBI:57618"/>
        <dbReference type="ChEBI" id="CHEBI:58210"/>
        <dbReference type="ChEBI" id="CHEBI:58483"/>
        <dbReference type="ChEBI" id="CHEBI:128753"/>
        <dbReference type="EC" id="1.17.7.3"/>
    </reaction>
</comment>
<evidence type="ECO:0000256" key="4">
    <source>
        <dbReference type="ARBA" id="ARBA00023004"/>
    </source>
</evidence>
<keyword evidence="3 7" id="KW-0560">Oxidoreductase</keyword>
<proteinExistence type="inferred from homology"/>
<dbReference type="InterPro" id="IPR016425">
    <property type="entry name" value="IspG_bac"/>
</dbReference>
<dbReference type="GO" id="GO:0046429">
    <property type="term" value="F:4-hydroxy-3-methylbut-2-en-1-yl diphosphate synthase activity (ferredoxin)"/>
    <property type="evidence" value="ECO:0007669"/>
    <property type="project" value="UniProtKB-UniRule"/>
</dbReference>
<feature type="binding site" evidence="7">
    <location>
        <position position="266"/>
    </location>
    <ligand>
        <name>[4Fe-4S] cluster</name>
        <dbReference type="ChEBI" id="CHEBI:49883"/>
    </ligand>
</feature>
<evidence type="ECO:0000256" key="3">
    <source>
        <dbReference type="ARBA" id="ARBA00023002"/>
    </source>
</evidence>
<dbReference type="SUPFAM" id="SSF51717">
    <property type="entry name" value="Dihydropteroate synthetase-like"/>
    <property type="match status" value="1"/>
</dbReference>